<feature type="domain" description="GST C-terminal" evidence="1">
    <location>
        <begin position="89"/>
        <end position="233"/>
    </location>
</feature>
<dbReference type="AlphaFoldDB" id="A0A423PHP0"/>
<dbReference type="InterPro" id="IPR004046">
    <property type="entry name" value="GST_C"/>
</dbReference>
<dbReference type="Pfam" id="PF14497">
    <property type="entry name" value="GST_C_3"/>
    <property type="match status" value="1"/>
</dbReference>
<dbReference type="GO" id="GO:0006749">
    <property type="term" value="P:glutathione metabolic process"/>
    <property type="evidence" value="ECO:0007669"/>
    <property type="project" value="TreeGrafter"/>
</dbReference>
<keyword evidence="2" id="KW-0808">Transferase</keyword>
<sequence>MRYELFYWPGIPGRGEFVRLALEDAGADYVDVGQARGAEAVAEGLEAGPRPPFAPPYLRAEGIEVSHVANILLFLGPRLGLAPADGALHRFEHGLQLTLTDFTAEIHDTHHPLGPTLYYADQKAEAARRAAVFRSARLPTFLGYFETVLAANPDGGHWLVGDACSTADLSLFHVVTGLRYAFPRAVDAATVDTPRVLALVERVAARPRLAAYLASDRRAAFNEHGIFRHYPELDGGITEGDDRDGP</sequence>
<dbReference type="Gene3D" id="3.40.30.10">
    <property type="entry name" value="Glutaredoxin"/>
    <property type="match status" value="1"/>
</dbReference>
<dbReference type="CDD" id="cd03192">
    <property type="entry name" value="GST_C_Sigma_like"/>
    <property type="match status" value="1"/>
</dbReference>
<evidence type="ECO:0000259" key="1">
    <source>
        <dbReference type="PROSITE" id="PS50405"/>
    </source>
</evidence>
<comment type="caution">
    <text evidence="2">The sequence shown here is derived from an EMBL/GenBank/DDBJ whole genome shotgun (WGS) entry which is preliminary data.</text>
</comment>
<dbReference type="Gene3D" id="1.20.1050.10">
    <property type="match status" value="1"/>
</dbReference>
<protein>
    <submittedName>
        <fullName evidence="2">Glutathione S-transferase</fullName>
    </submittedName>
</protein>
<dbReference type="InterPro" id="IPR036249">
    <property type="entry name" value="Thioredoxin-like_sf"/>
</dbReference>
<dbReference type="PANTHER" id="PTHR11571">
    <property type="entry name" value="GLUTATHIONE S-TRANSFERASE"/>
    <property type="match status" value="1"/>
</dbReference>
<accession>A0A423PHP0</accession>
<evidence type="ECO:0000313" key="2">
    <source>
        <dbReference type="EMBL" id="ROO25131.1"/>
    </source>
</evidence>
<dbReference type="GO" id="GO:0004364">
    <property type="term" value="F:glutathione transferase activity"/>
    <property type="evidence" value="ECO:0007669"/>
    <property type="project" value="TreeGrafter"/>
</dbReference>
<dbReference type="SUPFAM" id="SSF47616">
    <property type="entry name" value="GST C-terminal domain-like"/>
    <property type="match status" value="1"/>
</dbReference>
<dbReference type="InterPro" id="IPR010987">
    <property type="entry name" value="Glutathione-S-Trfase_C-like"/>
</dbReference>
<dbReference type="PROSITE" id="PS50405">
    <property type="entry name" value="GST_CTER"/>
    <property type="match status" value="1"/>
</dbReference>
<dbReference type="PANTHER" id="PTHR11571:SF263">
    <property type="entry name" value="GLUTATHIONE S-TRANSFERASE"/>
    <property type="match status" value="1"/>
</dbReference>
<dbReference type="OrthoDB" id="6043394at2"/>
<reference evidence="2 3" key="1">
    <citation type="submission" date="2013-10" db="EMBL/GenBank/DDBJ databases">
        <title>Salinisphaera halophila YIM 95161 Genome Sequencing.</title>
        <authorList>
            <person name="Lai Q."/>
            <person name="Li C."/>
            <person name="Shao Z."/>
        </authorList>
    </citation>
    <scope>NUCLEOTIDE SEQUENCE [LARGE SCALE GENOMIC DNA]</scope>
    <source>
        <strain evidence="2 3">YIM 95161</strain>
    </source>
</reference>
<dbReference type="SUPFAM" id="SSF52833">
    <property type="entry name" value="Thioredoxin-like"/>
    <property type="match status" value="1"/>
</dbReference>
<organism evidence="2 3">
    <name type="scientific">Salinisphaera orenii YIM 95161</name>
    <dbReference type="NCBI Taxonomy" id="1051139"/>
    <lineage>
        <taxon>Bacteria</taxon>
        <taxon>Pseudomonadati</taxon>
        <taxon>Pseudomonadota</taxon>
        <taxon>Gammaproteobacteria</taxon>
        <taxon>Salinisphaerales</taxon>
        <taxon>Salinisphaeraceae</taxon>
        <taxon>Salinisphaera</taxon>
    </lineage>
</organism>
<dbReference type="EMBL" id="AYKF01000121">
    <property type="protein sequence ID" value="ROO25131.1"/>
    <property type="molecule type" value="Genomic_DNA"/>
</dbReference>
<gene>
    <name evidence="2" type="ORF">SAHL_15245</name>
</gene>
<proteinExistence type="predicted"/>
<dbReference type="InterPro" id="IPR050213">
    <property type="entry name" value="GST_superfamily"/>
</dbReference>
<name>A0A423PHP0_9GAMM</name>
<dbReference type="InterPro" id="IPR036282">
    <property type="entry name" value="Glutathione-S-Trfase_C_sf"/>
</dbReference>
<dbReference type="RefSeq" id="WP_123592258.1">
    <property type="nucleotide sequence ID" value="NZ_AYKF01000121.1"/>
</dbReference>
<dbReference type="Proteomes" id="UP000285123">
    <property type="component" value="Unassembled WGS sequence"/>
</dbReference>
<evidence type="ECO:0000313" key="3">
    <source>
        <dbReference type="Proteomes" id="UP000285123"/>
    </source>
</evidence>